<dbReference type="AlphaFoldDB" id="A0ABD5YPY6"/>
<dbReference type="EMBL" id="JBHTAX010000001">
    <property type="protein sequence ID" value="MFC7191474.1"/>
    <property type="molecule type" value="Genomic_DNA"/>
</dbReference>
<dbReference type="Pfam" id="PF12840">
    <property type="entry name" value="HTH_20"/>
    <property type="match status" value="1"/>
</dbReference>
<proteinExistence type="predicted"/>
<dbReference type="SUPFAM" id="SSF46785">
    <property type="entry name" value="Winged helix' DNA-binding domain"/>
    <property type="match status" value="1"/>
</dbReference>
<comment type="caution">
    <text evidence="1">The sequence shown here is derived from an EMBL/GenBank/DDBJ whole genome shotgun (WGS) entry which is preliminary data.</text>
</comment>
<dbReference type="Gene3D" id="1.10.10.10">
    <property type="entry name" value="Winged helix-like DNA-binding domain superfamily/Winged helix DNA-binding domain"/>
    <property type="match status" value="1"/>
</dbReference>
<evidence type="ECO:0000313" key="2">
    <source>
        <dbReference type="Proteomes" id="UP001596417"/>
    </source>
</evidence>
<dbReference type="InterPro" id="IPR036388">
    <property type="entry name" value="WH-like_DNA-bd_sf"/>
</dbReference>
<dbReference type="InterPro" id="IPR011991">
    <property type="entry name" value="ArsR-like_HTH"/>
</dbReference>
<accession>A0ABD5YPY6</accession>
<organism evidence="1 2">
    <name type="scientific">Halocatena marina</name>
    <dbReference type="NCBI Taxonomy" id="2934937"/>
    <lineage>
        <taxon>Archaea</taxon>
        <taxon>Methanobacteriati</taxon>
        <taxon>Methanobacteriota</taxon>
        <taxon>Stenosarchaea group</taxon>
        <taxon>Halobacteria</taxon>
        <taxon>Halobacteriales</taxon>
        <taxon>Natronomonadaceae</taxon>
        <taxon>Halocatena</taxon>
    </lineage>
</organism>
<dbReference type="RefSeq" id="WP_248909201.1">
    <property type="nucleotide sequence ID" value="NZ_CP109979.1"/>
</dbReference>
<dbReference type="InterPro" id="IPR036390">
    <property type="entry name" value="WH_DNA-bd_sf"/>
</dbReference>
<dbReference type="CDD" id="cd00090">
    <property type="entry name" value="HTH_ARSR"/>
    <property type="match status" value="1"/>
</dbReference>
<sequence length="115" mass="13104">MNGDRSPGELFSLLDDEYARAILIATSKRPMSAKMLSEECGASLPTIYRRIERLVDCDLLTEHTQIAEDGHHYGVYEARLQRLTVDLSDGDLQIAVEERRSEDIADRFTDMWGEL</sequence>
<evidence type="ECO:0000313" key="1">
    <source>
        <dbReference type="EMBL" id="MFC7191474.1"/>
    </source>
</evidence>
<dbReference type="Proteomes" id="UP001596417">
    <property type="component" value="Unassembled WGS sequence"/>
</dbReference>
<protein>
    <submittedName>
        <fullName evidence="1">Helix-turn-helix domain-containing protein</fullName>
    </submittedName>
</protein>
<keyword evidence="2" id="KW-1185">Reference proteome</keyword>
<dbReference type="GeneID" id="76201206"/>
<reference evidence="1 2" key="1">
    <citation type="journal article" date="2019" name="Int. J. Syst. Evol. Microbiol.">
        <title>The Global Catalogue of Microorganisms (GCM) 10K type strain sequencing project: providing services to taxonomists for standard genome sequencing and annotation.</title>
        <authorList>
            <consortium name="The Broad Institute Genomics Platform"/>
            <consortium name="The Broad Institute Genome Sequencing Center for Infectious Disease"/>
            <person name="Wu L."/>
            <person name="Ma J."/>
        </authorList>
    </citation>
    <scope>NUCLEOTIDE SEQUENCE [LARGE SCALE GENOMIC DNA]</scope>
    <source>
        <strain evidence="1 2">RDMS1</strain>
    </source>
</reference>
<gene>
    <name evidence="1" type="ORF">ACFQL7_17820</name>
</gene>
<name>A0ABD5YPY6_9EURY</name>